<evidence type="ECO:0000313" key="3">
    <source>
        <dbReference type="Proteomes" id="UP000318833"/>
    </source>
</evidence>
<feature type="transmembrane region" description="Helical" evidence="1">
    <location>
        <begin position="20"/>
        <end position="42"/>
    </location>
</feature>
<evidence type="ECO:0000313" key="2">
    <source>
        <dbReference type="EMBL" id="TSE10368.1"/>
    </source>
</evidence>
<dbReference type="EMBL" id="VLNR01000007">
    <property type="protein sequence ID" value="TSE10368.1"/>
    <property type="molecule type" value="Genomic_DNA"/>
</dbReference>
<evidence type="ECO:0000256" key="1">
    <source>
        <dbReference type="SAM" id="Phobius"/>
    </source>
</evidence>
<dbReference type="Proteomes" id="UP000318833">
    <property type="component" value="Unassembled WGS sequence"/>
</dbReference>
<keyword evidence="3" id="KW-1185">Reference proteome</keyword>
<keyword evidence="1" id="KW-0472">Membrane</keyword>
<feature type="transmembrane region" description="Helical" evidence="1">
    <location>
        <begin position="62"/>
        <end position="79"/>
    </location>
</feature>
<dbReference type="AlphaFoldDB" id="A0A554VPG2"/>
<accession>A0A554VPG2</accession>
<comment type="caution">
    <text evidence="2">The sequence shown here is derived from an EMBL/GenBank/DDBJ whole genome shotgun (WGS) entry which is preliminary data.</text>
</comment>
<organism evidence="2 3">
    <name type="scientific">Aquimarina algiphila</name>
    <dbReference type="NCBI Taxonomy" id="2047982"/>
    <lineage>
        <taxon>Bacteria</taxon>
        <taxon>Pseudomonadati</taxon>
        <taxon>Bacteroidota</taxon>
        <taxon>Flavobacteriia</taxon>
        <taxon>Flavobacteriales</taxon>
        <taxon>Flavobacteriaceae</taxon>
        <taxon>Aquimarina</taxon>
    </lineage>
</organism>
<proteinExistence type="predicted"/>
<feature type="transmembrane region" description="Helical" evidence="1">
    <location>
        <begin position="175"/>
        <end position="201"/>
    </location>
</feature>
<protein>
    <submittedName>
        <fullName evidence="2">Uncharacterized protein</fullName>
    </submittedName>
</protein>
<name>A0A554VPG2_9FLAO</name>
<keyword evidence="1" id="KW-0812">Transmembrane</keyword>
<gene>
    <name evidence="2" type="ORF">FOF46_04860</name>
</gene>
<sequence length="250" mass="28914">MTQQFNIRRIGNFIYRDIVLLRNTIITTLSVVGALLLFFFLYDLRGDHIISEEEFASNFMKFYVVLGILFTFSIFREAHHKKSNLFYFSLPISSYERVTAIWLTTSALYTLLFSVFGFLIGQVAIVLGSMFSETNFHLLPIFSESYWQGVTFYFFIQPTFLLGAILFTKNRIIKTLLFVVLLVFGLFIFNGILFSIFNIGYDIFSEDQIVSNAFSLAREDFSGIGIFLFVIIMVPVMLLAAYFKIIEKEV</sequence>
<dbReference type="RefSeq" id="WP_143915661.1">
    <property type="nucleotide sequence ID" value="NZ_CANLFO010000006.1"/>
</dbReference>
<feature type="transmembrane region" description="Helical" evidence="1">
    <location>
        <begin position="100"/>
        <end position="126"/>
    </location>
</feature>
<feature type="transmembrane region" description="Helical" evidence="1">
    <location>
        <begin position="221"/>
        <end position="243"/>
    </location>
</feature>
<reference evidence="2 3" key="1">
    <citation type="submission" date="2019-07" db="EMBL/GenBank/DDBJ databases">
        <title>The draft genome sequence of Aquimarina algiphila M91.</title>
        <authorList>
            <person name="Meng X."/>
        </authorList>
    </citation>
    <scope>NUCLEOTIDE SEQUENCE [LARGE SCALE GENOMIC DNA]</scope>
    <source>
        <strain evidence="2 3">M91</strain>
    </source>
</reference>
<feature type="transmembrane region" description="Helical" evidence="1">
    <location>
        <begin position="146"/>
        <end position="168"/>
    </location>
</feature>
<dbReference type="OrthoDB" id="1159221at2"/>
<keyword evidence="1" id="KW-1133">Transmembrane helix</keyword>